<protein>
    <submittedName>
        <fullName evidence="2">Uncharacterized protein</fullName>
    </submittedName>
</protein>
<evidence type="ECO:0000313" key="3">
    <source>
        <dbReference type="Proteomes" id="UP001501821"/>
    </source>
</evidence>
<accession>A0ABP7I4E8</accession>
<feature type="transmembrane region" description="Helical" evidence="1">
    <location>
        <begin position="52"/>
        <end position="70"/>
    </location>
</feature>
<feature type="transmembrane region" description="Helical" evidence="1">
    <location>
        <begin position="20"/>
        <end position="40"/>
    </location>
</feature>
<keyword evidence="3" id="KW-1185">Reference proteome</keyword>
<comment type="caution">
    <text evidence="2">The sequence shown here is derived from an EMBL/GenBank/DDBJ whole genome shotgun (WGS) entry which is preliminary data.</text>
</comment>
<keyword evidence="1" id="KW-0472">Membrane</keyword>
<dbReference type="Proteomes" id="UP001501821">
    <property type="component" value="Unassembled WGS sequence"/>
</dbReference>
<sequence>MGLIHLSVLGIPTGSRDAGPPLPVLILGAAIGLAVIALLVRSWRQDAPIARWAAGVLLVLAALGVLPGLLVANVALALRLAAGALVGLTVATLVLLFLPESGTDLGVAR</sequence>
<keyword evidence="1" id="KW-0812">Transmembrane</keyword>
<proteinExistence type="predicted"/>
<organism evidence="2 3">
    <name type="scientific">Nocardioides panacisoli</name>
    <dbReference type="NCBI Taxonomy" id="627624"/>
    <lineage>
        <taxon>Bacteria</taxon>
        <taxon>Bacillati</taxon>
        <taxon>Actinomycetota</taxon>
        <taxon>Actinomycetes</taxon>
        <taxon>Propionibacteriales</taxon>
        <taxon>Nocardioidaceae</taxon>
        <taxon>Nocardioides</taxon>
    </lineage>
</organism>
<evidence type="ECO:0000313" key="2">
    <source>
        <dbReference type="EMBL" id="GAA3811124.1"/>
    </source>
</evidence>
<dbReference type="RefSeq" id="WP_344773334.1">
    <property type="nucleotide sequence ID" value="NZ_BAABAH010000003.1"/>
</dbReference>
<gene>
    <name evidence="2" type="ORF">GCM10022242_12000</name>
</gene>
<dbReference type="EMBL" id="BAABAH010000003">
    <property type="protein sequence ID" value="GAA3811124.1"/>
    <property type="molecule type" value="Genomic_DNA"/>
</dbReference>
<keyword evidence="1" id="KW-1133">Transmembrane helix</keyword>
<reference evidence="3" key="1">
    <citation type="journal article" date="2019" name="Int. J. Syst. Evol. Microbiol.">
        <title>The Global Catalogue of Microorganisms (GCM) 10K type strain sequencing project: providing services to taxonomists for standard genome sequencing and annotation.</title>
        <authorList>
            <consortium name="The Broad Institute Genomics Platform"/>
            <consortium name="The Broad Institute Genome Sequencing Center for Infectious Disease"/>
            <person name="Wu L."/>
            <person name="Ma J."/>
        </authorList>
    </citation>
    <scope>NUCLEOTIDE SEQUENCE [LARGE SCALE GENOMIC DNA]</scope>
    <source>
        <strain evidence="3">JCM 16953</strain>
    </source>
</reference>
<evidence type="ECO:0000256" key="1">
    <source>
        <dbReference type="SAM" id="Phobius"/>
    </source>
</evidence>
<name>A0ABP7I4E8_9ACTN</name>
<feature type="transmembrane region" description="Helical" evidence="1">
    <location>
        <begin position="76"/>
        <end position="98"/>
    </location>
</feature>